<accession>A0ACB9M6Y1</accession>
<name>A0ACB9M6Y1_9MYRT</name>
<evidence type="ECO:0000313" key="2">
    <source>
        <dbReference type="Proteomes" id="UP001057402"/>
    </source>
</evidence>
<keyword evidence="2" id="KW-1185">Reference proteome</keyword>
<sequence>MPPSCSLALLLTLTTSLFHPSTPLTSLVFHGCADRKFPDHPGAYTRNLRSLLSALVSQAYDKPFSNATYGEGDHMITGLYQCRGDLNGSRCGDCVRRIPPLAVRLCGLAIAGRIQLSGCYSRYAVAGFRQDDDTEVLYEVCGKEKAGVGFGDRRDTALGMVESGVSGGEGFYTGEYENVYVVGQCEEDITDGGGDCGSCVTNAVERAKGACGDSISGQVYYSKCFISYSYYPNGVPASTSSGTGHHGTQKTVAVVFGCLAAFGIGIACLMFAVPSFKRRDVKYATRIEY</sequence>
<dbReference type="Proteomes" id="UP001057402">
    <property type="component" value="Chromosome 10"/>
</dbReference>
<dbReference type="EMBL" id="CM042889">
    <property type="protein sequence ID" value="KAI4319500.1"/>
    <property type="molecule type" value="Genomic_DNA"/>
</dbReference>
<proteinExistence type="predicted"/>
<protein>
    <submittedName>
        <fullName evidence="1">Uncharacterized protein</fullName>
    </submittedName>
</protein>
<evidence type="ECO:0000313" key="1">
    <source>
        <dbReference type="EMBL" id="KAI4319500.1"/>
    </source>
</evidence>
<gene>
    <name evidence="1" type="ORF">MLD38_033089</name>
</gene>
<reference evidence="2" key="1">
    <citation type="journal article" date="2023" name="Front. Plant Sci.">
        <title>Chromosomal-level genome assembly of Melastoma candidum provides insights into trichome evolution.</title>
        <authorList>
            <person name="Zhong Y."/>
            <person name="Wu W."/>
            <person name="Sun C."/>
            <person name="Zou P."/>
            <person name="Liu Y."/>
            <person name="Dai S."/>
            <person name="Zhou R."/>
        </authorList>
    </citation>
    <scope>NUCLEOTIDE SEQUENCE [LARGE SCALE GENOMIC DNA]</scope>
</reference>
<comment type="caution">
    <text evidence="1">The sequence shown here is derived from an EMBL/GenBank/DDBJ whole genome shotgun (WGS) entry which is preliminary data.</text>
</comment>
<organism evidence="1 2">
    <name type="scientific">Melastoma candidum</name>
    <dbReference type="NCBI Taxonomy" id="119954"/>
    <lineage>
        <taxon>Eukaryota</taxon>
        <taxon>Viridiplantae</taxon>
        <taxon>Streptophyta</taxon>
        <taxon>Embryophyta</taxon>
        <taxon>Tracheophyta</taxon>
        <taxon>Spermatophyta</taxon>
        <taxon>Magnoliopsida</taxon>
        <taxon>eudicotyledons</taxon>
        <taxon>Gunneridae</taxon>
        <taxon>Pentapetalae</taxon>
        <taxon>rosids</taxon>
        <taxon>malvids</taxon>
        <taxon>Myrtales</taxon>
        <taxon>Melastomataceae</taxon>
        <taxon>Melastomatoideae</taxon>
        <taxon>Melastomateae</taxon>
        <taxon>Melastoma</taxon>
    </lineage>
</organism>